<keyword evidence="3" id="KW-1185">Reference proteome</keyword>
<reference evidence="2 3" key="1">
    <citation type="journal article" date="2015" name="Proc. Natl. Acad. Sci. U.S.A.">
        <title>The resurrection genome of Boea hygrometrica: A blueprint for survival of dehydration.</title>
        <authorList>
            <person name="Xiao L."/>
            <person name="Yang G."/>
            <person name="Zhang L."/>
            <person name="Yang X."/>
            <person name="Zhao S."/>
            <person name="Ji Z."/>
            <person name="Zhou Q."/>
            <person name="Hu M."/>
            <person name="Wang Y."/>
            <person name="Chen M."/>
            <person name="Xu Y."/>
            <person name="Jin H."/>
            <person name="Xiao X."/>
            <person name="Hu G."/>
            <person name="Bao F."/>
            <person name="Hu Y."/>
            <person name="Wan P."/>
            <person name="Li L."/>
            <person name="Deng X."/>
            <person name="Kuang T."/>
            <person name="Xiang C."/>
            <person name="Zhu J.K."/>
            <person name="Oliver M.J."/>
            <person name="He Y."/>
        </authorList>
    </citation>
    <scope>NUCLEOTIDE SEQUENCE [LARGE SCALE GENOMIC DNA]</scope>
    <source>
        <strain evidence="3">cv. XS01</strain>
    </source>
</reference>
<dbReference type="Proteomes" id="UP000250235">
    <property type="component" value="Unassembled WGS sequence"/>
</dbReference>
<keyword evidence="2" id="KW-0808">Transferase</keyword>
<evidence type="ECO:0000313" key="3">
    <source>
        <dbReference type="Proteomes" id="UP000250235"/>
    </source>
</evidence>
<evidence type="ECO:0000256" key="1">
    <source>
        <dbReference type="SAM" id="MobiDB-lite"/>
    </source>
</evidence>
<organism evidence="2 3">
    <name type="scientific">Dorcoceras hygrometricum</name>
    <dbReference type="NCBI Taxonomy" id="472368"/>
    <lineage>
        <taxon>Eukaryota</taxon>
        <taxon>Viridiplantae</taxon>
        <taxon>Streptophyta</taxon>
        <taxon>Embryophyta</taxon>
        <taxon>Tracheophyta</taxon>
        <taxon>Spermatophyta</taxon>
        <taxon>Magnoliopsida</taxon>
        <taxon>eudicotyledons</taxon>
        <taxon>Gunneridae</taxon>
        <taxon>Pentapetalae</taxon>
        <taxon>asterids</taxon>
        <taxon>lamiids</taxon>
        <taxon>Lamiales</taxon>
        <taxon>Gesneriaceae</taxon>
        <taxon>Didymocarpoideae</taxon>
        <taxon>Trichosporeae</taxon>
        <taxon>Loxocarpinae</taxon>
        <taxon>Dorcoceras</taxon>
    </lineage>
</organism>
<proteinExistence type="predicted"/>
<dbReference type="AlphaFoldDB" id="A0A2Z7AGD2"/>
<feature type="compositionally biased region" description="Polar residues" evidence="1">
    <location>
        <begin position="109"/>
        <end position="140"/>
    </location>
</feature>
<gene>
    <name evidence="2" type="ORF">F511_30146</name>
</gene>
<protein>
    <submittedName>
        <fullName evidence="2">Kinase</fullName>
    </submittedName>
</protein>
<dbReference type="GO" id="GO:0016301">
    <property type="term" value="F:kinase activity"/>
    <property type="evidence" value="ECO:0007669"/>
    <property type="project" value="UniProtKB-KW"/>
</dbReference>
<dbReference type="EMBL" id="KV017510">
    <property type="protein sequence ID" value="KZV18136.1"/>
    <property type="molecule type" value="Genomic_DNA"/>
</dbReference>
<name>A0A2Z7AGD2_9LAMI</name>
<accession>A0A2Z7AGD2</accession>
<sequence>MIGERSIPVVDLIDGSTATYREEPAFLSTTCSTETYKTSGNEAQKTAAGSYELHQRYPTSLTQQKALNKLKGRIYTYPKKLGAKSDAYANRLHKGDVFAHLTSFKKTSKSNIQTKRLSKRSPTLPLSLQSELSTVDNRRR</sequence>
<feature type="region of interest" description="Disordered" evidence="1">
    <location>
        <begin position="107"/>
        <end position="140"/>
    </location>
</feature>
<evidence type="ECO:0000313" key="2">
    <source>
        <dbReference type="EMBL" id="KZV18136.1"/>
    </source>
</evidence>
<keyword evidence="2" id="KW-0418">Kinase</keyword>